<feature type="transmembrane region" description="Helical" evidence="1">
    <location>
        <begin position="656"/>
        <end position="676"/>
    </location>
</feature>
<feature type="transmembrane region" description="Helical" evidence="1">
    <location>
        <begin position="364"/>
        <end position="388"/>
    </location>
</feature>
<feature type="transmembrane region" description="Helical" evidence="1">
    <location>
        <begin position="332"/>
        <end position="358"/>
    </location>
</feature>
<geneLocation type="mitochondrion" evidence="2"/>
<sequence>MFKKIKTLIINFFWFILPQSSNDWLHRLINVGGFVQSLFSDLFFILSPIKFFMKNFIGDLIFIVSKYWSVCWNLIVRHRLMYIVRLAFIICLLYKPTLLDLDSLYWTLATLFYFISNNIFFITSYILPFPDWSLGSPVFKLLLFFSFFPALFLSKRFKRRLLKKNKLILQDDELYLAFKWAQRIFIFTFYFLAWYISFFLLSIFIPFLYIYAFGPDVGSIAELYYVTYFNNSKYLLFISNFFFNKNFFYFTPIFLSLTIKFIYSFFSLYVSPFVIPTFFFFLFFILKFFGYPFLFIFSILKIYFFAAFLFFKNVLVFLFFLKKLFFVGSSIISLDILIGIFKNFLFSDNFIIFLFFIFKSFGSQVFALFLFILNYILSYFLTLIIWLLPLHFSQVLGSNFSIFSDFILIYIYSLLIHVLNFVIPLLTTYLKDLTVFGLLSTWYEYLNHGVQRGILSNSLLNWAFVHLYASIIAFWFLDFDFRVSLKTPPKTPHTLLKEAKRTQDWVPQSMDFLTLQTSETKIYFAMLDISFEHVESLQFIYGDFEYIDEEYDTEDETPDEEELFNESEETLKVREIIESDLGFTKRPARMTDHDPLDSKGGLERHYLSEIVGEPELIYIEEPVKWAFAALYTPTFEELHFRDSLFSDWIFDPDEDLTFFEFLVLFPFLFYCLYVWFFHRKRGKHYRAYLRFFIPSRRLVFSGWWVEDFLGIPLGDNVRYFFDKMRHHTAPDVKFRSVHKFRMYRARQKFKLMQLEAFHFERLRLKLYRDTLQNWENFTERSIKFLAPNRKKHYLYSTVRQFKQETRRWAMFGDWAVFFWKPESTPERITLFFDSLQVSLARLVESYVNRKGRKKFRKNLWRTIQHIPGHISMPYYPKHWYDRFANTFLFYPSVTTKYNYSYYNYIGWRDNRSRWRRYAFTPGNVTNKIFDYDRNLQRRDYNLYKRWQRRRRLMRVFQF</sequence>
<feature type="transmembrane region" description="Helical" evidence="1">
    <location>
        <begin position="458"/>
        <end position="477"/>
    </location>
</feature>
<organism evidence="2">
    <name type="scientific">Vermamoeba vermiformis</name>
    <name type="common">Amoeba</name>
    <name type="synonym">Hartmannella vermiformis</name>
    <dbReference type="NCBI Taxonomy" id="5778"/>
    <lineage>
        <taxon>Eukaryota</taxon>
        <taxon>Amoebozoa</taxon>
        <taxon>Tubulinea</taxon>
        <taxon>Echinamoebida</taxon>
        <taxon>Vermamoeba</taxon>
    </lineage>
</organism>
<gene>
    <name evidence="2" type="primary">orf957</name>
    <name evidence="2" type="ORF">AB846_55</name>
</gene>
<proteinExistence type="predicted"/>
<evidence type="ECO:0008006" key="3">
    <source>
        <dbReference type="Google" id="ProtNLM"/>
    </source>
</evidence>
<keyword evidence="1" id="KW-0812">Transmembrane</keyword>
<accession>A0A0K1HPH3</accession>
<keyword evidence="1" id="KW-0472">Membrane</keyword>
<feature type="transmembrane region" description="Helical" evidence="1">
    <location>
        <begin position="31"/>
        <end position="49"/>
    </location>
</feature>
<reference evidence="2" key="1">
    <citation type="journal article" date="2015" name="J. Eukaryot. Microbiol.">
        <title>Uncovering Cryptic Diversity in Two Amoebozoan Species Using Complete Mitochondrial Genome Sequences.</title>
        <authorList>
            <person name="Fucikova K."/>
            <person name="Lahr D.J."/>
        </authorList>
    </citation>
    <scope>NUCLEOTIDE SEQUENCE</scope>
    <source>
        <strain evidence="2">BCP-EM3VF21-2</strain>
    </source>
</reference>
<feature type="transmembrane region" description="Helical" evidence="1">
    <location>
        <begin position="292"/>
        <end position="320"/>
    </location>
</feature>
<dbReference type="EMBL" id="KT185627">
    <property type="protein sequence ID" value="AKT93964.1"/>
    <property type="molecule type" value="Genomic_DNA"/>
</dbReference>
<feature type="transmembrane region" description="Helical" evidence="1">
    <location>
        <begin position="262"/>
        <end position="286"/>
    </location>
</feature>
<feature type="transmembrane region" description="Helical" evidence="1">
    <location>
        <begin position="105"/>
        <end position="128"/>
    </location>
</feature>
<evidence type="ECO:0000256" key="1">
    <source>
        <dbReference type="SAM" id="Phobius"/>
    </source>
</evidence>
<dbReference type="AlphaFoldDB" id="A0A0K1HPH3"/>
<keyword evidence="1" id="KW-1133">Transmembrane helix</keyword>
<feature type="transmembrane region" description="Helical" evidence="1">
    <location>
        <begin position="56"/>
        <end position="75"/>
    </location>
</feature>
<feature type="transmembrane region" description="Helical" evidence="1">
    <location>
        <begin position="400"/>
        <end position="423"/>
    </location>
</feature>
<feature type="transmembrane region" description="Helical" evidence="1">
    <location>
        <begin position="134"/>
        <end position="154"/>
    </location>
</feature>
<feature type="transmembrane region" description="Helical" evidence="1">
    <location>
        <begin position="184"/>
        <end position="214"/>
    </location>
</feature>
<name>A0A0K1HPH3_VERVE</name>
<evidence type="ECO:0000313" key="2">
    <source>
        <dbReference type="EMBL" id="AKT93964.1"/>
    </source>
</evidence>
<keyword evidence="2" id="KW-0496">Mitochondrion</keyword>
<protein>
    <recommendedName>
        <fullName evidence="3">Ycf1</fullName>
    </recommendedName>
</protein>